<dbReference type="OrthoDB" id="276744at2759"/>
<keyword evidence="2" id="KW-1185">Reference proteome</keyword>
<dbReference type="AlphaFoldDB" id="A0A3M0KI31"/>
<name>A0A3M0KI31_HIRRU</name>
<proteinExistence type="predicted"/>
<protein>
    <submittedName>
        <fullName evidence="1">Uncharacterized protein</fullName>
    </submittedName>
</protein>
<evidence type="ECO:0000313" key="2">
    <source>
        <dbReference type="Proteomes" id="UP000269221"/>
    </source>
</evidence>
<comment type="caution">
    <text evidence="1">The sequence shown here is derived from an EMBL/GenBank/DDBJ whole genome shotgun (WGS) entry which is preliminary data.</text>
</comment>
<sequence>MANPVLGCMGHSMANPVLGCIVHSMANPVLGCIGHSMANPVLGYIGTAWPTLSWGASGTAWPAGQGRGLSCSALSCSALGQPHLQCWGQFWEPQYKKDIKLLECVQRRVTKMLKGLEEKPYGLQTSLDLFSLEKRRPRGDLVAVYNFVLRGNEGAGIDFSLW</sequence>
<accession>A0A3M0KI31</accession>
<gene>
    <name evidence="1" type="ORF">DUI87_10434</name>
</gene>
<reference evidence="1 2" key="1">
    <citation type="submission" date="2018-07" db="EMBL/GenBank/DDBJ databases">
        <title>A high quality draft genome assembly of the barn swallow (H. rustica rustica).</title>
        <authorList>
            <person name="Formenti G."/>
            <person name="Chiara M."/>
            <person name="Poveda L."/>
            <person name="Francoijs K.-J."/>
            <person name="Bonisoli-Alquati A."/>
            <person name="Canova L."/>
            <person name="Gianfranceschi L."/>
            <person name="Horner D.S."/>
            <person name="Saino N."/>
        </authorList>
    </citation>
    <scope>NUCLEOTIDE SEQUENCE [LARGE SCALE GENOMIC DNA]</scope>
    <source>
        <strain evidence="1">Chelidonia</strain>
        <tissue evidence="1">Blood</tissue>
    </source>
</reference>
<dbReference type="Proteomes" id="UP000269221">
    <property type="component" value="Unassembled WGS sequence"/>
</dbReference>
<organism evidence="1 2">
    <name type="scientific">Hirundo rustica rustica</name>
    <dbReference type="NCBI Taxonomy" id="333673"/>
    <lineage>
        <taxon>Eukaryota</taxon>
        <taxon>Metazoa</taxon>
        <taxon>Chordata</taxon>
        <taxon>Craniata</taxon>
        <taxon>Vertebrata</taxon>
        <taxon>Euteleostomi</taxon>
        <taxon>Archelosauria</taxon>
        <taxon>Archosauria</taxon>
        <taxon>Dinosauria</taxon>
        <taxon>Saurischia</taxon>
        <taxon>Theropoda</taxon>
        <taxon>Coelurosauria</taxon>
        <taxon>Aves</taxon>
        <taxon>Neognathae</taxon>
        <taxon>Neoaves</taxon>
        <taxon>Telluraves</taxon>
        <taxon>Australaves</taxon>
        <taxon>Passeriformes</taxon>
        <taxon>Sylvioidea</taxon>
        <taxon>Hirundinidae</taxon>
        <taxon>Hirundo</taxon>
    </lineage>
</organism>
<evidence type="ECO:0000313" key="1">
    <source>
        <dbReference type="EMBL" id="RMC12908.1"/>
    </source>
</evidence>
<dbReference type="EMBL" id="QRBI01000106">
    <property type="protein sequence ID" value="RMC12908.1"/>
    <property type="molecule type" value="Genomic_DNA"/>
</dbReference>
<dbReference type="STRING" id="333673.A0A3M0KI31"/>